<dbReference type="InterPro" id="IPR029052">
    <property type="entry name" value="Metallo-depent_PP-like"/>
</dbReference>
<dbReference type="RefSeq" id="WP_157540280.1">
    <property type="nucleotide sequence ID" value="NZ_WQLA01000002.1"/>
</dbReference>
<dbReference type="EMBL" id="WQLA01000002">
    <property type="protein sequence ID" value="MVN90495.1"/>
    <property type="molecule type" value="Genomic_DNA"/>
</dbReference>
<reference evidence="2 3" key="1">
    <citation type="submission" date="2019-12" db="EMBL/GenBank/DDBJ databases">
        <title>Mucilaginibacter sp. HME9299 genome sequencing and assembly.</title>
        <authorList>
            <person name="Kang H."/>
            <person name="Kim H."/>
            <person name="Joh K."/>
        </authorList>
    </citation>
    <scope>NUCLEOTIDE SEQUENCE [LARGE SCALE GENOMIC DNA]</scope>
    <source>
        <strain evidence="2 3">HME9299</strain>
    </source>
</reference>
<comment type="caution">
    <text evidence="2">The sequence shown here is derived from an EMBL/GenBank/DDBJ whole genome shotgun (WGS) entry which is preliminary data.</text>
</comment>
<dbReference type="PANTHER" id="PTHR37844">
    <property type="entry name" value="SER/THR PROTEIN PHOSPHATASE SUPERFAMILY (AFU_ORTHOLOGUE AFUA_1G14840)"/>
    <property type="match status" value="1"/>
</dbReference>
<proteinExistence type="predicted"/>
<gene>
    <name evidence="2" type="ORF">GO816_05090</name>
</gene>
<name>A0A6I4I5L9_9SPHI</name>
<evidence type="ECO:0000259" key="1">
    <source>
        <dbReference type="Pfam" id="PF00149"/>
    </source>
</evidence>
<feature type="domain" description="Calcineurin-like phosphoesterase" evidence="1">
    <location>
        <begin position="1"/>
        <end position="218"/>
    </location>
</feature>
<evidence type="ECO:0000313" key="2">
    <source>
        <dbReference type="EMBL" id="MVN90495.1"/>
    </source>
</evidence>
<evidence type="ECO:0000313" key="3">
    <source>
        <dbReference type="Proteomes" id="UP000434850"/>
    </source>
</evidence>
<dbReference type="AlphaFoldDB" id="A0A6I4I5L9"/>
<dbReference type="PANTHER" id="PTHR37844:SF1">
    <property type="entry name" value="CALCINEURIN-LIKE PHOSPHOESTERASE DOMAIN-CONTAINING PROTEIN"/>
    <property type="match status" value="1"/>
</dbReference>
<accession>A0A6I4I5L9</accession>
<keyword evidence="3" id="KW-1185">Reference proteome</keyword>
<dbReference type="OrthoDB" id="356681at2"/>
<dbReference type="Pfam" id="PF00149">
    <property type="entry name" value="Metallophos"/>
    <property type="match status" value="1"/>
</dbReference>
<organism evidence="2 3">
    <name type="scientific">Mucilaginibacter aquatilis</name>
    <dbReference type="NCBI Taxonomy" id="1517760"/>
    <lineage>
        <taxon>Bacteria</taxon>
        <taxon>Pseudomonadati</taxon>
        <taxon>Bacteroidota</taxon>
        <taxon>Sphingobacteriia</taxon>
        <taxon>Sphingobacteriales</taxon>
        <taxon>Sphingobacteriaceae</taxon>
        <taxon>Mucilaginibacter</taxon>
    </lineage>
</organism>
<sequence>MKIQFASDLHLEFAENKTFIAKNPLEPAGDILILAGDIIPLRDIDHYKSFFDLLSDSYSHVYWVPGNHEYYGFDIANKRGSFHEKIQANISLLNNEVVLLNGTRFCFTTLWSNVSKENAFYIERGLSDFHQIRLEGKRLTIELYNQMHADAVSFLEAAFNCSLLSNQKSIVVSHHVPTFQHYPSKYRGSVLNEAFATDMDRLIESSGAEYWIYGHNHALTPEFKIGKTKLVTNQLGYVLQNEHRKFNQAKLLHFG</sequence>
<dbReference type="GO" id="GO:0016787">
    <property type="term" value="F:hydrolase activity"/>
    <property type="evidence" value="ECO:0007669"/>
    <property type="project" value="InterPro"/>
</dbReference>
<dbReference type="Proteomes" id="UP000434850">
    <property type="component" value="Unassembled WGS sequence"/>
</dbReference>
<protein>
    <submittedName>
        <fullName evidence="2">Metallophosphoesterase</fullName>
    </submittedName>
</protein>
<dbReference type="Gene3D" id="3.60.21.10">
    <property type="match status" value="1"/>
</dbReference>
<dbReference type="InterPro" id="IPR004843">
    <property type="entry name" value="Calcineurin-like_PHP"/>
</dbReference>
<dbReference type="SUPFAM" id="SSF56300">
    <property type="entry name" value="Metallo-dependent phosphatases"/>
    <property type="match status" value="1"/>
</dbReference>